<dbReference type="EMBL" id="CP089984">
    <property type="protein sequence ID" value="WXB19110.1"/>
    <property type="molecule type" value="Genomic_DNA"/>
</dbReference>
<dbReference type="SMART" id="SM00563">
    <property type="entry name" value="PlsC"/>
    <property type="match status" value="1"/>
</dbReference>
<dbReference type="InterPro" id="IPR002123">
    <property type="entry name" value="Plipid/glycerol_acylTrfase"/>
</dbReference>
<organism evidence="2 3">
    <name type="scientific">Pendulispora albinea</name>
    <dbReference type="NCBI Taxonomy" id="2741071"/>
    <lineage>
        <taxon>Bacteria</taxon>
        <taxon>Pseudomonadati</taxon>
        <taxon>Myxococcota</taxon>
        <taxon>Myxococcia</taxon>
        <taxon>Myxococcales</taxon>
        <taxon>Sorangiineae</taxon>
        <taxon>Pendulisporaceae</taxon>
        <taxon>Pendulispora</taxon>
    </lineage>
</organism>
<name>A0ABZ2M9C8_9BACT</name>
<keyword evidence="2" id="KW-0808">Transferase</keyword>
<dbReference type="PANTHER" id="PTHR22753:SF14">
    <property type="entry name" value="MONOACYLGLYCEROL_DIACYLGLYCEROL O-ACYLTRANSFERASE"/>
    <property type="match status" value="1"/>
</dbReference>
<evidence type="ECO:0000313" key="3">
    <source>
        <dbReference type="Proteomes" id="UP001370348"/>
    </source>
</evidence>
<feature type="domain" description="Phospholipid/glycerol acyltransferase" evidence="1">
    <location>
        <begin position="105"/>
        <end position="223"/>
    </location>
</feature>
<accession>A0ABZ2M9C8</accession>
<dbReference type="Proteomes" id="UP001370348">
    <property type="component" value="Chromosome"/>
</dbReference>
<reference evidence="2 3" key="1">
    <citation type="submission" date="2021-12" db="EMBL/GenBank/DDBJ databases">
        <title>Discovery of the Pendulisporaceae a myxobacterial family with distinct sporulation behavior and unique specialized metabolism.</title>
        <authorList>
            <person name="Garcia R."/>
            <person name="Popoff A."/>
            <person name="Bader C.D."/>
            <person name="Loehr J."/>
            <person name="Walesch S."/>
            <person name="Walt C."/>
            <person name="Boldt J."/>
            <person name="Bunk B."/>
            <person name="Haeckl F.J.F.P.J."/>
            <person name="Gunesch A.P."/>
            <person name="Birkelbach J."/>
            <person name="Nuebel U."/>
            <person name="Pietschmann T."/>
            <person name="Bach T."/>
            <person name="Mueller R."/>
        </authorList>
    </citation>
    <scope>NUCLEOTIDE SEQUENCE [LARGE SCALE GENOMIC DNA]</scope>
    <source>
        <strain evidence="2 3">MSr11954</strain>
    </source>
</reference>
<keyword evidence="3" id="KW-1185">Reference proteome</keyword>
<gene>
    <name evidence="2" type="ORF">LZC94_17955</name>
</gene>
<proteinExistence type="predicted"/>
<dbReference type="Pfam" id="PF01553">
    <property type="entry name" value="Acyltransferase"/>
    <property type="match status" value="1"/>
</dbReference>
<dbReference type="PANTHER" id="PTHR22753">
    <property type="entry name" value="TRANSMEMBRANE PROTEIN 68"/>
    <property type="match status" value="1"/>
</dbReference>
<dbReference type="GO" id="GO:0016746">
    <property type="term" value="F:acyltransferase activity"/>
    <property type="evidence" value="ECO:0007669"/>
    <property type="project" value="UniProtKB-KW"/>
</dbReference>
<dbReference type="CDD" id="cd07987">
    <property type="entry name" value="LPLAT_MGAT-like"/>
    <property type="match status" value="1"/>
</dbReference>
<evidence type="ECO:0000259" key="1">
    <source>
        <dbReference type="SMART" id="SM00563"/>
    </source>
</evidence>
<dbReference type="SUPFAM" id="SSF69593">
    <property type="entry name" value="Glycerol-3-phosphate (1)-acyltransferase"/>
    <property type="match status" value="1"/>
</dbReference>
<evidence type="ECO:0000313" key="2">
    <source>
        <dbReference type="EMBL" id="WXB19110.1"/>
    </source>
</evidence>
<dbReference type="RefSeq" id="WP_394828733.1">
    <property type="nucleotide sequence ID" value="NZ_CP089984.1"/>
</dbReference>
<sequence>MTANSKSTSSALVRIGSAARRAWPWAQRARALAEDTLESWMTSLLGEDFAARLERVPIALGAGGVDPFGLDPAWAKYAVAAAAFLHRNYFRTEVFGAKNVPGGRVLLIANHSGQVPFDGMVLGASMFMDVEPPRFIRAMVEKWSQTLPFVSTFFPRVGSVVGVPENARRLLEQDEALLVFPEGARGISKTFDRRYQLTDFGLGFMRLAIETNTPIVPIAVIGGEEQYISVGNLDTIARLLRMPSFPVIPQMLFPGGQLPLPTKYRIYFGEPMRFTGDHDDDDSVIEEKVWLVKATIQSMLNRGIKARRSVFW</sequence>
<protein>
    <submittedName>
        <fullName evidence="2">Acyltransferase family protein</fullName>
    </submittedName>
</protein>
<keyword evidence="2" id="KW-0012">Acyltransferase</keyword>